<accession>A0A6A6UQY4</accession>
<evidence type="ECO:0000256" key="1">
    <source>
        <dbReference type="SAM" id="MobiDB-lite"/>
    </source>
</evidence>
<feature type="region of interest" description="Disordered" evidence="1">
    <location>
        <begin position="243"/>
        <end position="416"/>
    </location>
</feature>
<dbReference type="Proteomes" id="UP000799302">
    <property type="component" value="Unassembled WGS sequence"/>
</dbReference>
<name>A0A6A6UQY4_9PEZI</name>
<proteinExistence type="predicted"/>
<organism evidence="2 3">
    <name type="scientific">Microthyrium microscopicum</name>
    <dbReference type="NCBI Taxonomy" id="703497"/>
    <lineage>
        <taxon>Eukaryota</taxon>
        <taxon>Fungi</taxon>
        <taxon>Dikarya</taxon>
        <taxon>Ascomycota</taxon>
        <taxon>Pezizomycotina</taxon>
        <taxon>Dothideomycetes</taxon>
        <taxon>Dothideomycetes incertae sedis</taxon>
        <taxon>Microthyriales</taxon>
        <taxon>Microthyriaceae</taxon>
        <taxon>Microthyrium</taxon>
    </lineage>
</organism>
<reference evidence="2" key="1">
    <citation type="journal article" date="2020" name="Stud. Mycol.">
        <title>101 Dothideomycetes genomes: a test case for predicting lifestyles and emergence of pathogens.</title>
        <authorList>
            <person name="Haridas S."/>
            <person name="Albert R."/>
            <person name="Binder M."/>
            <person name="Bloem J."/>
            <person name="Labutti K."/>
            <person name="Salamov A."/>
            <person name="Andreopoulos B."/>
            <person name="Baker S."/>
            <person name="Barry K."/>
            <person name="Bills G."/>
            <person name="Bluhm B."/>
            <person name="Cannon C."/>
            <person name="Castanera R."/>
            <person name="Culley D."/>
            <person name="Daum C."/>
            <person name="Ezra D."/>
            <person name="Gonzalez J."/>
            <person name="Henrissat B."/>
            <person name="Kuo A."/>
            <person name="Liang C."/>
            <person name="Lipzen A."/>
            <person name="Lutzoni F."/>
            <person name="Magnuson J."/>
            <person name="Mondo S."/>
            <person name="Nolan M."/>
            <person name="Ohm R."/>
            <person name="Pangilinan J."/>
            <person name="Park H.-J."/>
            <person name="Ramirez L."/>
            <person name="Alfaro M."/>
            <person name="Sun H."/>
            <person name="Tritt A."/>
            <person name="Yoshinaga Y."/>
            <person name="Zwiers L.-H."/>
            <person name="Turgeon B."/>
            <person name="Goodwin S."/>
            <person name="Spatafora J."/>
            <person name="Crous P."/>
            <person name="Grigoriev I."/>
        </authorList>
    </citation>
    <scope>NUCLEOTIDE SEQUENCE</scope>
    <source>
        <strain evidence="2">CBS 115976</strain>
    </source>
</reference>
<feature type="compositionally biased region" description="Polar residues" evidence="1">
    <location>
        <begin position="435"/>
        <end position="456"/>
    </location>
</feature>
<dbReference type="AlphaFoldDB" id="A0A6A6UQY4"/>
<feature type="region of interest" description="Disordered" evidence="1">
    <location>
        <begin position="435"/>
        <end position="490"/>
    </location>
</feature>
<keyword evidence="3" id="KW-1185">Reference proteome</keyword>
<feature type="compositionally biased region" description="Basic residues" evidence="1">
    <location>
        <begin position="270"/>
        <end position="285"/>
    </location>
</feature>
<evidence type="ECO:0000313" key="2">
    <source>
        <dbReference type="EMBL" id="KAF2674695.1"/>
    </source>
</evidence>
<dbReference type="EMBL" id="MU004230">
    <property type="protein sequence ID" value="KAF2674695.1"/>
    <property type="molecule type" value="Genomic_DNA"/>
</dbReference>
<feature type="compositionally biased region" description="Low complexity" evidence="1">
    <location>
        <begin position="355"/>
        <end position="411"/>
    </location>
</feature>
<evidence type="ECO:0000313" key="3">
    <source>
        <dbReference type="Proteomes" id="UP000799302"/>
    </source>
</evidence>
<feature type="region of interest" description="Disordered" evidence="1">
    <location>
        <begin position="721"/>
        <end position="787"/>
    </location>
</feature>
<gene>
    <name evidence="2" type="ORF">BT63DRAFT_17740</name>
</gene>
<feature type="compositionally biased region" description="Basic and acidic residues" evidence="1">
    <location>
        <begin position="721"/>
        <end position="745"/>
    </location>
</feature>
<feature type="compositionally biased region" description="Basic residues" evidence="1">
    <location>
        <begin position="314"/>
        <end position="326"/>
    </location>
</feature>
<sequence>MEPTRPRPWTPYEEAIALELRHNGIIHQDIARYLGRLTVVRPGSKTLPYTTVNTKINRLQGELGERGQQDTKPFPRLPVGWTFAHYRSSLTSTFANWLQANPTVPASSYNLRNVGNGLLPHFQTRHDKWPPGFVPPRNPGAPPVAGPAVTPGPVNTAPTSAVAAAAPARPAATASLPAPAPDIQNSATDARFVPINAPVTAQAPIAPLVMAPRAPVVHARPAANHTYEDELEDEDIHDNDETEAAEDQAHHHHGTPSSASSSESSENLRKARKRTHNVTMNRKRNSKEELHAKKRSRISTSVDASVEEEGRSVRTQRKPAPKSRKRQSPEVNDEGEDDSRAKRARVIKRKDSTRPPVASGSAPGPGPSASSRPASNSASRSSSSSLPGSAPGFASGSASGSNTASGSSFPSNPADIARVQHNMSVANLLQHSRQSGLVTAPSSGFASSPYPTSSVANRIRSDQAVPRSEGLQEGEQPPVPQRPQQSSAEHSAFVYQATHVERAPPDVGYYAKDKYWQDHHITDFQYKQLKSADRLLFSDNSNIRERVVGFKPLRRTKSDEKDTADQYYGTKPIKKVISAPVSHLWSNYPPKWQPKHKKFKSQLANSIEPQTCLDTTKWDGSESNGTREVRKALEQFDSWIDNPDSIPRGVDGTKPSVKKMKDIQSLLMGELDLSVGPINHETGNSSFEIPTQKYLNEIYQENYLWKQNAAISIAKQKKFSADKKKKAADEAKAAQDSKAAEKTDSSIEEGQLAVDQAEEDAEEEEAPPVRNSSKDMNRNRRTPEGED</sequence>
<protein>
    <submittedName>
        <fullName evidence="2">Uncharacterized protein</fullName>
    </submittedName>
</protein>
<feature type="compositionally biased region" description="Acidic residues" evidence="1">
    <location>
        <begin position="756"/>
        <end position="766"/>
    </location>
</feature>
<feature type="compositionally biased region" description="Basic and acidic residues" evidence="1">
    <location>
        <begin position="772"/>
        <end position="787"/>
    </location>
</feature>